<dbReference type="PROSITE" id="PS50090">
    <property type="entry name" value="MYB_LIKE"/>
    <property type="match status" value="1"/>
</dbReference>
<evidence type="ECO:0000256" key="3">
    <source>
        <dbReference type="ARBA" id="ARBA00023242"/>
    </source>
</evidence>
<dbReference type="GeneID" id="6996336"/>
<dbReference type="PANTHER" id="PTHR46459:SF1">
    <property type="entry name" value="E1A-BINDING PROTEIN P400"/>
    <property type="match status" value="1"/>
</dbReference>
<proteinExistence type="predicted"/>
<feature type="domain" description="Myb-like" evidence="5">
    <location>
        <begin position="402"/>
        <end position="468"/>
    </location>
</feature>
<keyword evidence="2" id="KW-0156">Chromatin regulator</keyword>
<dbReference type="GO" id="GO:0005634">
    <property type="term" value="C:nucleus"/>
    <property type="evidence" value="ECO:0007669"/>
    <property type="project" value="UniProtKB-SubCell"/>
</dbReference>
<evidence type="ECO:0000259" key="6">
    <source>
        <dbReference type="PROSITE" id="PS51204"/>
    </source>
</evidence>
<feature type="region of interest" description="Disordered" evidence="4">
    <location>
        <begin position="343"/>
        <end position="367"/>
    </location>
</feature>
<evidence type="ECO:0000259" key="5">
    <source>
        <dbReference type="PROSITE" id="PS50090"/>
    </source>
</evidence>
<gene>
    <name evidence="7" type="ORF">CMU_012630</name>
</gene>
<keyword evidence="3" id="KW-0539">Nucleus</keyword>
<organism evidence="7 8">
    <name type="scientific">Cryptosporidium muris (strain RN66)</name>
    <dbReference type="NCBI Taxonomy" id="441375"/>
    <lineage>
        <taxon>Eukaryota</taxon>
        <taxon>Sar</taxon>
        <taxon>Alveolata</taxon>
        <taxon>Apicomplexa</taxon>
        <taxon>Conoidasida</taxon>
        <taxon>Coccidia</taxon>
        <taxon>Eucoccidiorida</taxon>
        <taxon>Eimeriorina</taxon>
        <taxon>Cryptosporidiidae</taxon>
        <taxon>Cryptosporidium</taxon>
    </lineage>
</organism>
<evidence type="ECO:0000313" key="8">
    <source>
        <dbReference type="Proteomes" id="UP000001460"/>
    </source>
</evidence>
<reference evidence="7" key="1">
    <citation type="submission" date="2008-06" db="EMBL/GenBank/DDBJ databases">
        <authorList>
            <person name="Lorenzi H."/>
            <person name="Inman J."/>
            <person name="Miller J."/>
            <person name="Schobel S."/>
            <person name="Amedeo P."/>
            <person name="Caler E.V."/>
            <person name="da Silva J."/>
        </authorList>
    </citation>
    <scope>NUCLEOTIDE SEQUENCE [LARGE SCALE GENOMIC DNA]</scope>
    <source>
        <strain evidence="7">RN66</strain>
    </source>
</reference>
<comment type="subcellular location">
    <subcellularLocation>
        <location evidence="1">Nucleus</location>
    </subcellularLocation>
</comment>
<protein>
    <submittedName>
        <fullName evidence="7">HSA family protein</fullName>
    </submittedName>
</protein>
<dbReference type="STRING" id="441375.B6AEH2"/>
<dbReference type="eggNOG" id="KOG0391">
    <property type="taxonomic scope" value="Eukaryota"/>
</dbReference>
<sequence>MLNRLYMAEKALSIIRSGRIVALPEPQRNVKSHWDFLIQEMTWMAIDFYEERRWKIHAARRLALMVQNYWRKKKLNLERYVSSKCCALIQSFWLGITDIVEPSLISLDLKPYIMVCPITDNESISNAARKRLLNYCMRTIEQRIYEYSKSSSNICACSDSPISIDICEDNDHEQWVIDETLLARIDPLVFTSNIVPAASPQSIFSASLSQFTSFEKNTDFNKLLNELAENQKRNFDAWSYKQLQENWADIVQVLLQGPGIVPNTYEIRPPNPTIDLPNLQLTARSTFLDPDDMTLLLSLFVSAVDGLSAFVSRHIASSASNIVYRPPANISLAGTSSHDSIGSDYNIDSKRKSRRRSGSSTKKANIISPPIPINTAMSSPSILSINQVDQSAFDIFTYADIWEEPEDALLMYFVSIYSSIPSEITFTNRTLVLTNWNLIALSHNFFFSSLYGRMKTAKQCQERWKQLQREGFDGANICSDKISSYDVANSPNKQGILRWFNNKHKTYHLNTSLLTHIENIESNIYKHFKENNGTDDIYSASNNNRNDRDLDLSNTITPHYTLADLINKATKADIPISHNTTQPSISMNNGSIDVKASNENKYNKLDQTLTNNNTETSLCITKFQQEQLYLLSSIVSKFGINMKKRSFQNQQFQDSFQITSYLQNIQQNYGNNILQDGVLPPHPSHANLTNHANQVLNQYIETSLQSTPSISVNNMSNVTPLPSGIPTHLLSPGNLPPATCVEEYLARLPGIDIQLHLIDFSLDRYRQSTMGGRYGGTGILMSTSSICRKPQLPEFLLQRSVGVGNSMTCIPGANSNVHHSNITSQSTVNQGEQISTPQSYTPPIISPQSGSIMLPGGQIIKAKKRDINNKSMVSNTMKRRKTNVTTAAMHSPAMISSGISSSEVMSQSHSASSSSQLPPTVISMVPESGGQSPYVNQDMIAPQRQKQSIVPNNVNSRQVNYVNYGTAPRNYGAAPPGSYNNLSGNYIHSSQAIPNNSNVGNQSYSGDFWSDSQHGLSRMHQNSTQGTSPGNNAPY</sequence>
<dbReference type="SMART" id="SM00573">
    <property type="entry name" value="HSA"/>
    <property type="match status" value="1"/>
</dbReference>
<dbReference type="GO" id="GO:0006325">
    <property type="term" value="P:chromatin organization"/>
    <property type="evidence" value="ECO:0007669"/>
    <property type="project" value="UniProtKB-KW"/>
</dbReference>
<feature type="domain" description="HSA" evidence="6">
    <location>
        <begin position="21"/>
        <end position="94"/>
    </location>
</feature>
<dbReference type="OrthoDB" id="372624at2759"/>
<name>B6AEH2_CRYMR</name>
<dbReference type="PANTHER" id="PTHR46459">
    <property type="entry name" value="E1A-BINDING PROTEIN P400-RELATED"/>
    <property type="match status" value="1"/>
</dbReference>
<dbReference type="InterPro" id="IPR014012">
    <property type="entry name" value="HSA_dom"/>
</dbReference>
<evidence type="ECO:0000313" key="7">
    <source>
        <dbReference type="EMBL" id="EEA06589.1"/>
    </source>
</evidence>
<dbReference type="GO" id="GO:0035267">
    <property type="term" value="C:NuA4 histone acetyltransferase complex"/>
    <property type="evidence" value="ECO:0007669"/>
    <property type="project" value="TreeGrafter"/>
</dbReference>
<dbReference type="InterPro" id="IPR001005">
    <property type="entry name" value="SANT/Myb"/>
</dbReference>
<evidence type="ECO:0000256" key="2">
    <source>
        <dbReference type="ARBA" id="ARBA00022853"/>
    </source>
</evidence>
<evidence type="ECO:0000256" key="4">
    <source>
        <dbReference type="SAM" id="MobiDB-lite"/>
    </source>
</evidence>
<dbReference type="RefSeq" id="XP_002140938.1">
    <property type="nucleotide sequence ID" value="XM_002140902.1"/>
</dbReference>
<dbReference type="AlphaFoldDB" id="B6AEH2"/>
<keyword evidence="8" id="KW-1185">Reference proteome</keyword>
<feature type="region of interest" description="Disordered" evidence="4">
    <location>
        <begin position="899"/>
        <end position="918"/>
    </location>
</feature>
<dbReference type="GO" id="GO:0006281">
    <property type="term" value="P:DNA repair"/>
    <property type="evidence" value="ECO:0007669"/>
    <property type="project" value="TreeGrafter"/>
</dbReference>
<feature type="region of interest" description="Disordered" evidence="4">
    <location>
        <begin position="1004"/>
        <end position="1035"/>
    </location>
</feature>
<dbReference type="VEuPathDB" id="CryptoDB:CMU_012630"/>
<accession>B6AEH2</accession>
<dbReference type="GO" id="GO:0003682">
    <property type="term" value="F:chromatin binding"/>
    <property type="evidence" value="ECO:0007669"/>
    <property type="project" value="TreeGrafter"/>
</dbReference>
<dbReference type="Pfam" id="PF07529">
    <property type="entry name" value="HSA"/>
    <property type="match status" value="1"/>
</dbReference>
<dbReference type="PROSITE" id="PS51204">
    <property type="entry name" value="HSA"/>
    <property type="match status" value="1"/>
</dbReference>
<feature type="compositionally biased region" description="Low complexity" evidence="4">
    <location>
        <begin position="899"/>
        <end position="915"/>
    </location>
</feature>
<evidence type="ECO:0000256" key="1">
    <source>
        <dbReference type="ARBA" id="ARBA00004123"/>
    </source>
</evidence>
<dbReference type="Proteomes" id="UP000001460">
    <property type="component" value="Unassembled WGS sequence"/>
</dbReference>
<dbReference type="EMBL" id="DS989730">
    <property type="protein sequence ID" value="EEA06589.1"/>
    <property type="molecule type" value="Genomic_DNA"/>
</dbReference>